<name>A0A1X7UW95_AMPQE</name>
<evidence type="ECO:0000313" key="5">
    <source>
        <dbReference type="Proteomes" id="UP000007879"/>
    </source>
</evidence>
<keyword evidence="5" id="KW-1185">Reference proteome</keyword>
<dbReference type="InterPro" id="IPR039886">
    <property type="entry name" value="BTBD10/KCTD20"/>
</dbReference>
<reference evidence="5" key="1">
    <citation type="journal article" date="2010" name="Nature">
        <title>The Amphimedon queenslandica genome and the evolution of animal complexity.</title>
        <authorList>
            <person name="Srivastava M."/>
            <person name="Simakov O."/>
            <person name="Chapman J."/>
            <person name="Fahey B."/>
            <person name="Gauthier M.E."/>
            <person name="Mitros T."/>
            <person name="Richards G.S."/>
            <person name="Conaco C."/>
            <person name="Dacre M."/>
            <person name="Hellsten U."/>
            <person name="Larroux C."/>
            <person name="Putnam N.H."/>
            <person name="Stanke M."/>
            <person name="Adamska M."/>
            <person name="Darling A."/>
            <person name="Degnan S.M."/>
            <person name="Oakley T.H."/>
            <person name="Plachetzki D.C."/>
            <person name="Zhai Y."/>
            <person name="Adamski M."/>
            <person name="Calcino A."/>
            <person name="Cummins S.F."/>
            <person name="Goodstein D.M."/>
            <person name="Harris C."/>
            <person name="Jackson D.J."/>
            <person name="Leys S.P."/>
            <person name="Shu S."/>
            <person name="Woodcroft B.J."/>
            <person name="Vervoort M."/>
            <person name="Kosik K.S."/>
            <person name="Manning G."/>
            <person name="Degnan B.M."/>
            <person name="Rokhsar D.S."/>
        </authorList>
    </citation>
    <scope>NUCLEOTIDE SEQUENCE [LARGE SCALE GENOMIC DNA]</scope>
</reference>
<dbReference type="GO" id="GO:0005737">
    <property type="term" value="C:cytoplasm"/>
    <property type="evidence" value="ECO:0007669"/>
    <property type="project" value="UniProtKB-SubCell"/>
</dbReference>
<dbReference type="OMA" id="WNHEPFI"/>
<protein>
    <recommendedName>
        <fullName evidence="3">BTB domain-containing protein</fullName>
    </recommendedName>
</protein>
<sequence length="314" mass="36092">MASGGWCEYYCESSRIPEAHSPRVLMSKPPPSQSERVITLVVDGKRFTVNPSLFTKHPNTMLGRMFSSPMEIKPNDSGEYRILNGISSHIFRAVLDYYRTGVLPCPSSESVHEVREACDYLLIPFNEKTVKTNNLRDFLNELSNDGAKQQFREYLEPLIIPAMVMCARKGERECQIVVLMEDDVIEWDDEYPPAVGEEHIQRVHSNDLCRFFKYFENRDIAKDLLREKGLKKIRIGIEGFPTTKEKVKVRPTTGRMEVVYNYIQRPFVRMSWEKDEAKSRHVDFTCVKIKTEIAPDAEAATLVSAGEDEETNVI</sequence>
<dbReference type="Pfam" id="PF16017">
    <property type="entry name" value="BTB_3"/>
    <property type="match status" value="1"/>
</dbReference>
<dbReference type="PANTHER" id="PTHR21637:SF0">
    <property type="entry name" value="AT10158P"/>
    <property type="match status" value="1"/>
</dbReference>
<dbReference type="InterPro" id="IPR000210">
    <property type="entry name" value="BTB/POZ_dom"/>
</dbReference>
<dbReference type="Gene3D" id="3.30.710.10">
    <property type="entry name" value="Potassium Channel Kv1.1, Chain A"/>
    <property type="match status" value="1"/>
</dbReference>
<reference evidence="4" key="2">
    <citation type="submission" date="2017-05" db="UniProtKB">
        <authorList>
            <consortium name="EnsemblMetazoa"/>
        </authorList>
    </citation>
    <scope>IDENTIFICATION</scope>
</reference>
<dbReference type="InterPro" id="IPR039885">
    <property type="entry name" value="BTBD10/KCTD20_BTB/POZ"/>
</dbReference>
<evidence type="ECO:0000313" key="4">
    <source>
        <dbReference type="EnsemblMetazoa" id="Aqu2.1.31642_001"/>
    </source>
</evidence>
<organism evidence="4">
    <name type="scientific">Amphimedon queenslandica</name>
    <name type="common">Sponge</name>
    <dbReference type="NCBI Taxonomy" id="400682"/>
    <lineage>
        <taxon>Eukaryota</taxon>
        <taxon>Metazoa</taxon>
        <taxon>Porifera</taxon>
        <taxon>Demospongiae</taxon>
        <taxon>Heteroscleromorpha</taxon>
        <taxon>Haplosclerida</taxon>
        <taxon>Niphatidae</taxon>
        <taxon>Amphimedon</taxon>
    </lineage>
</organism>
<dbReference type="SUPFAM" id="SSF54695">
    <property type="entry name" value="POZ domain"/>
    <property type="match status" value="1"/>
</dbReference>
<dbReference type="STRING" id="400682.A0A1X7UW95"/>
<feature type="domain" description="BTB" evidence="3">
    <location>
        <begin position="36"/>
        <end position="139"/>
    </location>
</feature>
<accession>A0A1X7UW95</accession>
<dbReference type="Proteomes" id="UP000007879">
    <property type="component" value="Unassembled WGS sequence"/>
</dbReference>
<dbReference type="AlphaFoldDB" id="A0A1X7UW95"/>
<keyword evidence="2" id="KW-0963">Cytoplasm</keyword>
<dbReference type="EnsemblMetazoa" id="XM_011405702.2">
    <property type="protein sequence ID" value="XP_011404004.1"/>
    <property type="gene ID" value="LOC100641127"/>
</dbReference>
<dbReference type="InterPro" id="IPR011333">
    <property type="entry name" value="SKP1/BTB/POZ_sf"/>
</dbReference>
<dbReference type="InParanoid" id="A0A1X7UW95"/>
<proteinExistence type="predicted"/>
<dbReference type="EnsemblMetazoa" id="Aqu2.1.31642_001">
    <property type="protein sequence ID" value="Aqu2.1.31642_001"/>
    <property type="gene ID" value="Aqu2.1.31642"/>
</dbReference>
<gene>
    <name evidence="4" type="primary">100641127</name>
</gene>
<dbReference type="GO" id="GO:0042327">
    <property type="term" value="P:positive regulation of phosphorylation"/>
    <property type="evidence" value="ECO:0007669"/>
    <property type="project" value="TreeGrafter"/>
</dbReference>
<comment type="subcellular location">
    <subcellularLocation>
        <location evidence="1">Cytoplasm</location>
    </subcellularLocation>
</comment>
<dbReference type="OrthoDB" id="10034757at2759"/>
<dbReference type="SMART" id="SM00225">
    <property type="entry name" value="BTB"/>
    <property type="match status" value="1"/>
</dbReference>
<dbReference type="eggNOG" id="KOG3840">
    <property type="taxonomic scope" value="Eukaryota"/>
</dbReference>
<evidence type="ECO:0000256" key="1">
    <source>
        <dbReference type="ARBA" id="ARBA00004496"/>
    </source>
</evidence>
<dbReference type="KEGG" id="aqu:100641127"/>
<evidence type="ECO:0000259" key="3">
    <source>
        <dbReference type="SMART" id="SM00225"/>
    </source>
</evidence>
<dbReference type="PANTHER" id="PTHR21637">
    <property type="entry name" value="BTB/POZ DOMAIN-CONTAINING PROTEIN 10-RELATED"/>
    <property type="match status" value="1"/>
</dbReference>
<evidence type="ECO:0000256" key="2">
    <source>
        <dbReference type="ARBA" id="ARBA00022490"/>
    </source>
</evidence>